<proteinExistence type="predicted"/>
<reference evidence="3" key="1">
    <citation type="journal article" date="2014" name="Front. Microbiol.">
        <title>High frequency of phylogenetically diverse reductive dehalogenase-homologous genes in deep subseafloor sedimentary metagenomes.</title>
        <authorList>
            <person name="Kawai M."/>
            <person name="Futagami T."/>
            <person name="Toyoda A."/>
            <person name="Takaki Y."/>
            <person name="Nishi S."/>
            <person name="Hori S."/>
            <person name="Arai W."/>
            <person name="Tsubouchi T."/>
            <person name="Morono Y."/>
            <person name="Uchiyama I."/>
            <person name="Ito T."/>
            <person name="Fujiyama A."/>
            <person name="Inagaki F."/>
            <person name="Takami H."/>
        </authorList>
    </citation>
    <scope>NUCLEOTIDE SEQUENCE</scope>
    <source>
        <strain evidence="3">Expedition CK06-06</strain>
    </source>
</reference>
<accession>X1F306</accession>
<evidence type="ECO:0000256" key="1">
    <source>
        <dbReference type="SAM" id="MobiDB-lite"/>
    </source>
</evidence>
<dbReference type="Gene3D" id="3.30.420.130">
    <property type="entry name" value="Dinitrogenase iron-molybdenum cofactor biosynthesis domain"/>
    <property type="match status" value="1"/>
</dbReference>
<dbReference type="PANTHER" id="PTHR33937:SF2">
    <property type="entry name" value="DINITROGENASE IRON-MOLYBDENUM COFACTOR BIOSYNTHESIS DOMAIN-CONTAINING PROTEIN"/>
    <property type="match status" value="1"/>
</dbReference>
<organism evidence="3">
    <name type="scientific">marine sediment metagenome</name>
    <dbReference type="NCBI Taxonomy" id="412755"/>
    <lineage>
        <taxon>unclassified sequences</taxon>
        <taxon>metagenomes</taxon>
        <taxon>ecological metagenomes</taxon>
    </lineage>
</organism>
<protein>
    <recommendedName>
        <fullName evidence="2">Dinitrogenase iron-molybdenum cofactor biosynthesis domain-containing protein</fullName>
    </recommendedName>
</protein>
<evidence type="ECO:0000313" key="3">
    <source>
        <dbReference type="EMBL" id="GAH39327.1"/>
    </source>
</evidence>
<evidence type="ECO:0000259" key="2">
    <source>
        <dbReference type="Pfam" id="PF02579"/>
    </source>
</evidence>
<dbReference type="EMBL" id="BARU01008293">
    <property type="protein sequence ID" value="GAH39327.1"/>
    <property type="molecule type" value="Genomic_DNA"/>
</dbReference>
<dbReference type="InterPro" id="IPR033913">
    <property type="entry name" value="MTH1175_dom"/>
</dbReference>
<dbReference type="SUPFAM" id="SSF53146">
    <property type="entry name" value="Nitrogenase accessory factor-like"/>
    <property type="match status" value="1"/>
</dbReference>
<dbReference type="AlphaFoldDB" id="X1F306"/>
<comment type="caution">
    <text evidence="3">The sequence shown here is derived from an EMBL/GenBank/DDBJ whole genome shotgun (WGS) entry which is preliminary data.</text>
</comment>
<dbReference type="InterPro" id="IPR036105">
    <property type="entry name" value="DiNase_FeMo-co_biosyn_sf"/>
</dbReference>
<name>X1F306_9ZZZZ</name>
<sequence>MVIVGIPTFGNKGLNEVMNNRFGRCNSFTFVTIENNEIVEVKSVANDAQGAMGGAGIQAAQIIGNNGATEVIVGNLGPNAMSSLSALNLKIYQSQGGSLTVKELIDLRLSGKLQVLTSSNVGAHAGMGGGRGSGMGGGRGGGGRGGQF</sequence>
<feature type="region of interest" description="Disordered" evidence="1">
    <location>
        <begin position="126"/>
        <end position="148"/>
    </location>
</feature>
<feature type="domain" description="Dinitrogenase iron-molybdenum cofactor biosynthesis" evidence="2">
    <location>
        <begin position="15"/>
        <end position="99"/>
    </location>
</feature>
<dbReference type="InterPro" id="IPR051840">
    <property type="entry name" value="NifX/NifY_domain"/>
</dbReference>
<gene>
    <name evidence="3" type="ORF">S03H2_16246</name>
</gene>
<dbReference type="PANTHER" id="PTHR33937">
    <property type="entry name" value="IRON-MOLYBDENUM PROTEIN-RELATED-RELATED"/>
    <property type="match status" value="1"/>
</dbReference>
<dbReference type="Pfam" id="PF02579">
    <property type="entry name" value="Nitro_FeMo-Co"/>
    <property type="match status" value="1"/>
</dbReference>
<dbReference type="CDD" id="cd00851">
    <property type="entry name" value="MTH1175"/>
    <property type="match status" value="1"/>
</dbReference>
<dbReference type="InterPro" id="IPR003731">
    <property type="entry name" value="Di-Nase_FeMo-co_biosynth"/>
</dbReference>